<dbReference type="AlphaFoldDB" id="A0ABD3KK91"/>
<dbReference type="InterPro" id="IPR046829">
    <property type="entry name" value="Calmod_bind_C"/>
</dbReference>
<evidence type="ECO:0000313" key="12">
    <source>
        <dbReference type="EMBL" id="KAL3740314.1"/>
    </source>
</evidence>
<dbReference type="Pfam" id="PF20452">
    <property type="entry name" value="Calmod_bind_C"/>
    <property type="match status" value="1"/>
</dbReference>
<keyword evidence="5" id="KW-0010">Activator</keyword>
<gene>
    <name evidence="12" type="ORF">ACJRO7_021570</name>
</gene>
<organism evidence="12 13">
    <name type="scientific">Eucalyptus globulus</name>
    <name type="common">Tasmanian blue gum</name>
    <dbReference type="NCBI Taxonomy" id="34317"/>
    <lineage>
        <taxon>Eukaryota</taxon>
        <taxon>Viridiplantae</taxon>
        <taxon>Streptophyta</taxon>
        <taxon>Embryophyta</taxon>
        <taxon>Tracheophyta</taxon>
        <taxon>Spermatophyta</taxon>
        <taxon>Magnoliopsida</taxon>
        <taxon>eudicotyledons</taxon>
        <taxon>Gunneridae</taxon>
        <taxon>Pentapetalae</taxon>
        <taxon>rosids</taxon>
        <taxon>malvids</taxon>
        <taxon>Myrtales</taxon>
        <taxon>Myrtaceae</taxon>
        <taxon>Myrtoideae</taxon>
        <taxon>Eucalypteae</taxon>
        <taxon>Eucalyptus</taxon>
    </lineage>
</organism>
<keyword evidence="6" id="KW-0804">Transcription</keyword>
<feature type="compositionally biased region" description="Polar residues" evidence="8">
    <location>
        <begin position="8"/>
        <end position="18"/>
    </location>
</feature>
<feature type="domain" description="Calmodulin binding protein-like N-terminal" evidence="9">
    <location>
        <begin position="122"/>
        <end position="269"/>
    </location>
</feature>
<evidence type="ECO:0000259" key="11">
    <source>
        <dbReference type="Pfam" id="PF20452"/>
    </source>
</evidence>
<dbReference type="InterPro" id="IPR046831">
    <property type="entry name" value="Calmodulin_bind_N"/>
</dbReference>
<dbReference type="PANTHER" id="PTHR31713:SF100">
    <property type="entry name" value="CALMODULIN-BINDING PROTEIN 60 B"/>
    <property type="match status" value="1"/>
</dbReference>
<comment type="caution">
    <text evidence="12">The sequence shown here is derived from an EMBL/GenBank/DDBJ whole genome shotgun (WGS) entry which is preliminary data.</text>
</comment>
<feature type="domain" description="Calmodulin binding protein central" evidence="10">
    <location>
        <begin position="283"/>
        <end position="347"/>
    </location>
</feature>
<feature type="domain" description="Calmodulin binding protein C-terminal" evidence="11">
    <location>
        <begin position="352"/>
        <end position="414"/>
    </location>
</feature>
<dbReference type="Pfam" id="PF07887">
    <property type="entry name" value="Calmodulin_bind"/>
    <property type="match status" value="1"/>
</dbReference>
<evidence type="ECO:0000256" key="2">
    <source>
        <dbReference type="ARBA" id="ARBA00007214"/>
    </source>
</evidence>
<protein>
    <recommendedName>
        <fullName evidence="14">Calmodulin-binding protein</fullName>
    </recommendedName>
</protein>
<evidence type="ECO:0000313" key="13">
    <source>
        <dbReference type="Proteomes" id="UP001634007"/>
    </source>
</evidence>
<name>A0ABD3KK91_EUCGL</name>
<comment type="subcellular location">
    <subcellularLocation>
        <location evidence="1">Nucleus</location>
    </subcellularLocation>
</comment>
<sequence length="627" mass="69075">MSMPKRSLPTSSSGQPSQPKRPCLPPIDQPWNGSETNLVLRYLLTKDEVRSVVREEVERAKSHTAECHSCTGHAVENIQQRMHSIEDTVQKLKEAVELAIIHSPHLARANANSTGRNDVRNLQLQLRTKLLLPLYTANKLEGDGGGDIYVDLIDANTREVVTSGPESSIKLHVVVLEGDFNKDDEDNWTQEEFENHVVKQRKGKRPLLIGDLLVTLKGGVGKLGNLMFTDNSSWNRSKSFRIGLKVASGYCGNAQIRQAKTEAFVVREHRGESYKKHYPPASDDDIWRLEKIAKDGKLHKNLCEAGIHKVEDFLLQLFIDSEKLRKILGKSIIPKKWDILVDHAKTCKIDQKLYLYYSDGMRKHGAVFNTNKQLIGLIKDRVYFATHQLTAQEKEHGDTIVKKALANLSDVNEFSGETFSGSMQKKSSRSFPSQVYEGQIENLTPVQGSMAAAIFSAPVNPEAPLTNGGVTAEGHYSGATASTLSGQPQHPNFGNAMGCPVDENAPPAACQPIFADCSNGLFSPGNNGITSCGLPTQPSDIISQDAMCSQMTDSSSHMDCRVTENVFPSEPPCASTSSFQSSSSLAHLEGNHATKDFHTNVSNDNLWSSWPDYAPDEDAYVKLFVSV</sequence>
<feature type="region of interest" description="Disordered" evidence="8">
    <location>
        <begin position="1"/>
        <end position="30"/>
    </location>
</feature>
<keyword evidence="4" id="KW-0238">DNA-binding</keyword>
<dbReference type="InterPro" id="IPR012416">
    <property type="entry name" value="CBP60"/>
</dbReference>
<evidence type="ECO:0000256" key="4">
    <source>
        <dbReference type="ARBA" id="ARBA00023125"/>
    </source>
</evidence>
<evidence type="ECO:0000256" key="1">
    <source>
        <dbReference type="ARBA" id="ARBA00004123"/>
    </source>
</evidence>
<evidence type="ECO:0000256" key="7">
    <source>
        <dbReference type="ARBA" id="ARBA00023242"/>
    </source>
</evidence>
<comment type="similarity">
    <text evidence="2">Belongs to the plant ACBP60 protein family.</text>
</comment>
<dbReference type="GO" id="GO:0003677">
    <property type="term" value="F:DNA binding"/>
    <property type="evidence" value="ECO:0007669"/>
    <property type="project" value="UniProtKB-KW"/>
</dbReference>
<keyword evidence="3" id="KW-0805">Transcription regulation</keyword>
<dbReference type="PANTHER" id="PTHR31713">
    <property type="entry name" value="OS02G0177800 PROTEIN"/>
    <property type="match status" value="1"/>
</dbReference>
<keyword evidence="7" id="KW-0539">Nucleus</keyword>
<dbReference type="InterPro" id="IPR046830">
    <property type="entry name" value="Calmod_bind_M"/>
</dbReference>
<accession>A0ABD3KK91</accession>
<dbReference type="EMBL" id="JBJKBG010000005">
    <property type="protein sequence ID" value="KAL3740314.1"/>
    <property type="molecule type" value="Genomic_DNA"/>
</dbReference>
<keyword evidence="13" id="KW-1185">Reference proteome</keyword>
<evidence type="ECO:0000256" key="3">
    <source>
        <dbReference type="ARBA" id="ARBA00023015"/>
    </source>
</evidence>
<evidence type="ECO:0008006" key="14">
    <source>
        <dbReference type="Google" id="ProtNLM"/>
    </source>
</evidence>
<dbReference type="GO" id="GO:0005634">
    <property type="term" value="C:nucleus"/>
    <property type="evidence" value="ECO:0007669"/>
    <property type="project" value="UniProtKB-SubCell"/>
</dbReference>
<dbReference type="Pfam" id="PF20451">
    <property type="entry name" value="Calmod_bind_M"/>
    <property type="match status" value="1"/>
</dbReference>
<proteinExistence type="inferred from homology"/>
<dbReference type="Proteomes" id="UP001634007">
    <property type="component" value="Unassembled WGS sequence"/>
</dbReference>
<evidence type="ECO:0000259" key="10">
    <source>
        <dbReference type="Pfam" id="PF20451"/>
    </source>
</evidence>
<evidence type="ECO:0000256" key="5">
    <source>
        <dbReference type="ARBA" id="ARBA00023159"/>
    </source>
</evidence>
<evidence type="ECO:0000259" key="9">
    <source>
        <dbReference type="Pfam" id="PF07887"/>
    </source>
</evidence>
<reference evidence="12 13" key="1">
    <citation type="submission" date="2024-11" db="EMBL/GenBank/DDBJ databases">
        <title>Chromosome-level genome assembly of Eucalyptus globulus Labill. provides insights into its genome evolution.</title>
        <authorList>
            <person name="Li X."/>
        </authorList>
    </citation>
    <scope>NUCLEOTIDE SEQUENCE [LARGE SCALE GENOMIC DNA]</scope>
    <source>
        <strain evidence="12">CL2024</strain>
        <tissue evidence="12">Fresh tender leaves</tissue>
    </source>
</reference>
<evidence type="ECO:0000256" key="6">
    <source>
        <dbReference type="ARBA" id="ARBA00023163"/>
    </source>
</evidence>
<evidence type="ECO:0000256" key="8">
    <source>
        <dbReference type="SAM" id="MobiDB-lite"/>
    </source>
</evidence>